<dbReference type="SUPFAM" id="SSF51126">
    <property type="entry name" value="Pectin lyase-like"/>
    <property type="match status" value="1"/>
</dbReference>
<protein>
    <recommendedName>
        <fullName evidence="3">Pectate lyase superfamily protein domain-containing protein</fullName>
    </recommendedName>
</protein>
<dbReference type="Gene3D" id="2.160.20.10">
    <property type="entry name" value="Single-stranded right-handed beta-helix, Pectin lyase-like"/>
    <property type="match status" value="1"/>
</dbReference>
<dbReference type="Proteomes" id="UP001249760">
    <property type="component" value="Unassembled WGS sequence"/>
</dbReference>
<keyword evidence="2" id="KW-1185">Reference proteome</keyword>
<organism evidence="1 2">
    <name type="scientific">Streptomyces lusitanus</name>
    <dbReference type="NCBI Taxonomy" id="68232"/>
    <lineage>
        <taxon>Bacteria</taxon>
        <taxon>Bacillati</taxon>
        <taxon>Actinomycetota</taxon>
        <taxon>Actinomycetes</taxon>
        <taxon>Kitasatosporales</taxon>
        <taxon>Streptomycetaceae</taxon>
        <taxon>Streptomyces</taxon>
    </lineage>
</organism>
<dbReference type="RefSeq" id="WP_394306042.1">
    <property type="nucleotide sequence ID" value="NZ_JASKMA010000006.1"/>
</dbReference>
<accession>A0ABU3JPA5</accession>
<evidence type="ECO:0000313" key="2">
    <source>
        <dbReference type="Proteomes" id="UP001249760"/>
    </source>
</evidence>
<dbReference type="InterPro" id="IPR012334">
    <property type="entry name" value="Pectin_lyas_fold"/>
</dbReference>
<evidence type="ECO:0008006" key="3">
    <source>
        <dbReference type="Google" id="ProtNLM"/>
    </source>
</evidence>
<reference evidence="1 2" key="1">
    <citation type="submission" date="2023-05" db="EMBL/GenBank/DDBJ databases">
        <title>Streptomyces fuscus sp. nov., a brown-black pigment producing actinomyces isolated from dry sand of Sea duck farm.</title>
        <authorList>
            <person name="Xie J."/>
            <person name="Shen N."/>
        </authorList>
    </citation>
    <scope>NUCLEOTIDE SEQUENCE [LARGE SCALE GENOMIC DNA]</scope>
    <source>
        <strain evidence="1 2">CGMCC 4.1745</strain>
    </source>
</reference>
<evidence type="ECO:0000313" key="1">
    <source>
        <dbReference type="EMBL" id="MDT6983768.1"/>
    </source>
</evidence>
<sequence length="594" mass="61419">MRYLFGATLADYVVQPSDGLWGVAPGAVITFWSDADGGTQYTDLLDASSNPVTSITADGNGFIPSFSGPDSITGMWADAGGTSRAWMAARNADGGGGGGGGGGGYTSVQRVVASATAPADVRAAATYVCDGIADQEEIQAALNDARDHGGGEILLTVGDYNLTAPLSIEGTDDVDVEIGIILRGQGARATMLNAASGMTSAIHLTKVVRVYMSDLGITVEGATHGITSATTNGASSGHRSFWNSSFRNIQVSGPWDGSHTGWALNLGSPFRSVFENVEIGGVGNGVRMYSEHNDFNPGDLTFERCFVELVGNNGVAYKIESTTANGNMNQIELEMCEAIADGTGCTGILLSGVGPVNYTHWRGINLEQFDKLIDVQQGNGNTFRLNYIELRAGVTGLTAFTFAAPTYNNSILSCGLFYASASAVLYADGNTALPSQPNHVENVRIYADNTAAITGTANPSGTTIRRGIVGSGTGTISVLHTPGITAPSQVITLTDAATIATDASRGSHFKVTLAGNRTLGVPTNPVDGQRVVWEVVASGAARTLSLTTGVAGGFAFGTDITALSATTSGATDYIGAIYSASAQRWRVVAYAKGY</sequence>
<proteinExistence type="predicted"/>
<name>A0ABU3JPA5_9ACTN</name>
<gene>
    <name evidence="1" type="ORF">QNO04_09860</name>
</gene>
<comment type="caution">
    <text evidence="1">The sequence shown here is derived from an EMBL/GenBank/DDBJ whole genome shotgun (WGS) entry which is preliminary data.</text>
</comment>
<dbReference type="InterPro" id="IPR011050">
    <property type="entry name" value="Pectin_lyase_fold/virulence"/>
</dbReference>
<dbReference type="EMBL" id="JASKMA010000006">
    <property type="protein sequence ID" value="MDT6983768.1"/>
    <property type="molecule type" value="Genomic_DNA"/>
</dbReference>